<dbReference type="EMBL" id="BMGM01000004">
    <property type="protein sequence ID" value="GGE31644.1"/>
    <property type="molecule type" value="Genomic_DNA"/>
</dbReference>
<proteinExistence type="predicted"/>
<accession>A0ABQ1SFV3</accession>
<evidence type="ECO:0000313" key="2">
    <source>
        <dbReference type="Proteomes" id="UP000599179"/>
    </source>
</evidence>
<dbReference type="Proteomes" id="UP000599179">
    <property type="component" value="Unassembled WGS sequence"/>
</dbReference>
<keyword evidence="2" id="KW-1185">Reference proteome</keyword>
<sequence length="289" mass="34536">MNKTDFWKNFSLGTELEISGNFIYNSLKIIDTINNYDYPEEVFELLYNTSVGFERLMKIAIILLEHDGNNYKEVVNKKFESHNLITLLDRIKKNSLYIGVSERAFLHLLSNFYKHIRYGRYSLNEENNYQKDKDAFKHFILKYLKTQDDNFRNTVEIKSFLLNIISKIATELYRVIKENAKRQNIDTYRLKPNGKAYQIFILNDFSFENQNRLKIELLIFLLNTKDLDIVKILKGIEPLHFDISNSKGLMKSILFEHNLNEYSDFLEHHYDELSNIEERLNILDFIWKV</sequence>
<reference evidence="2" key="1">
    <citation type="journal article" date="2019" name="Int. J. Syst. Evol. Microbiol.">
        <title>The Global Catalogue of Microorganisms (GCM) 10K type strain sequencing project: providing services to taxonomists for standard genome sequencing and annotation.</title>
        <authorList>
            <consortium name="The Broad Institute Genomics Platform"/>
            <consortium name="The Broad Institute Genome Sequencing Center for Infectious Disease"/>
            <person name="Wu L."/>
            <person name="Ma J."/>
        </authorList>
    </citation>
    <scope>NUCLEOTIDE SEQUENCE [LARGE SCALE GENOMIC DNA]</scope>
    <source>
        <strain evidence="2">CGMCC 1.12931</strain>
    </source>
</reference>
<gene>
    <name evidence="1" type="ORF">GCM10010832_09970</name>
</gene>
<evidence type="ECO:0000313" key="1">
    <source>
        <dbReference type="EMBL" id="GGE31644.1"/>
    </source>
</evidence>
<name>A0ABQ1SFV3_9FLAO</name>
<dbReference type="RefSeq" id="WP_188458004.1">
    <property type="nucleotide sequence ID" value="NZ_BMGM01000004.1"/>
</dbReference>
<comment type="caution">
    <text evidence="1">The sequence shown here is derived from an EMBL/GenBank/DDBJ whole genome shotgun (WGS) entry which is preliminary data.</text>
</comment>
<protein>
    <submittedName>
        <fullName evidence="1">Uncharacterized protein</fullName>
    </submittedName>
</protein>
<organism evidence="1 2">
    <name type="scientific">Psychroflexus planctonicus</name>
    <dbReference type="NCBI Taxonomy" id="1526575"/>
    <lineage>
        <taxon>Bacteria</taxon>
        <taxon>Pseudomonadati</taxon>
        <taxon>Bacteroidota</taxon>
        <taxon>Flavobacteriia</taxon>
        <taxon>Flavobacteriales</taxon>
        <taxon>Flavobacteriaceae</taxon>
        <taxon>Psychroflexus</taxon>
    </lineage>
</organism>